<gene>
    <name evidence="2" type="ORF">UFOPK1711_00338</name>
    <name evidence="3" type="ORF">UFOPK2143_00530</name>
</gene>
<dbReference type="SUPFAM" id="SSF53901">
    <property type="entry name" value="Thiolase-like"/>
    <property type="match status" value="2"/>
</dbReference>
<dbReference type="InterPro" id="IPR016039">
    <property type="entry name" value="Thiolase-like"/>
</dbReference>
<organism evidence="3">
    <name type="scientific">freshwater metagenome</name>
    <dbReference type="NCBI Taxonomy" id="449393"/>
    <lineage>
        <taxon>unclassified sequences</taxon>
        <taxon>metagenomes</taxon>
        <taxon>ecological metagenomes</taxon>
    </lineage>
</organism>
<dbReference type="SUPFAM" id="SSF50249">
    <property type="entry name" value="Nucleic acid-binding proteins"/>
    <property type="match status" value="1"/>
</dbReference>
<dbReference type="InterPro" id="IPR002878">
    <property type="entry name" value="ChsH2_C"/>
</dbReference>
<dbReference type="Gene3D" id="3.40.47.10">
    <property type="match status" value="1"/>
</dbReference>
<dbReference type="Pfam" id="PF01796">
    <property type="entry name" value="OB_ChsH2_C"/>
    <property type="match status" value="1"/>
</dbReference>
<evidence type="ECO:0000259" key="1">
    <source>
        <dbReference type="Pfam" id="PF01796"/>
    </source>
</evidence>
<evidence type="ECO:0000313" key="3">
    <source>
        <dbReference type="EMBL" id="CAB4639752.1"/>
    </source>
</evidence>
<dbReference type="AlphaFoldDB" id="A0A6J6JRQ6"/>
<dbReference type="EMBL" id="CAEZTR010000013">
    <property type="protein sequence ID" value="CAB4568158.1"/>
    <property type="molecule type" value="Genomic_DNA"/>
</dbReference>
<accession>A0A6J6JRQ6</accession>
<protein>
    <submittedName>
        <fullName evidence="3">Unannotated protein</fullName>
    </submittedName>
</protein>
<dbReference type="EMBL" id="CAEZVV010000019">
    <property type="protein sequence ID" value="CAB4639752.1"/>
    <property type="molecule type" value="Genomic_DNA"/>
</dbReference>
<dbReference type="GO" id="GO:0016746">
    <property type="term" value="F:acyltransferase activity"/>
    <property type="evidence" value="ECO:0007669"/>
    <property type="project" value="InterPro"/>
</dbReference>
<name>A0A6J6JRQ6_9ZZZZ</name>
<reference evidence="3" key="1">
    <citation type="submission" date="2020-05" db="EMBL/GenBank/DDBJ databases">
        <authorList>
            <person name="Chiriac C."/>
            <person name="Salcher M."/>
            <person name="Ghai R."/>
            <person name="Kavagutti S V."/>
        </authorList>
    </citation>
    <scope>NUCLEOTIDE SEQUENCE</scope>
</reference>
<proteinExistence type="predicted"/>
<dbReference type="InterPro" id="IPR012340">
    <property type="entry name" value="NA-bd_OB-fold"/>
</dbReference>
<sequence length="484" mass="50356">MGHGIAAADGPSVTVGPMRGIISWGAYLPYRRLDKSQISVFIGQGGGRGTRAVASFDEDTTSMGVEAARLALRGADVSGASAPEVVLFGTALPAYADKTNATAIHAALRLPAEVPAFDMGASVGSTAGALRLALSTVGNRLVVTSDMRTGLAGSADEANGGDAAAAFVIGEGDGVVAEYIGGASITEEFIDRWRSPGDIRSKVWDDKFSELTYVPAGRQAYKNALEAAGLSADQIDLVAVAAPTARIGSALASKVGAAKVVDDLTATIGCTGAAQPGLVLANALENAEPGQTIALVVLADGADVMILRTTPAIAKHTPARSIASQLESGAPLAYGRFLSWRGMINVEPPRRPEPARPSGTAAARTTDWKFGFVGSRDSQTGDVFLPPMRVSSDGQRTDQMEDAPMADVQGTIATFTVDRMAYSPSPPIIFAVVDFDGGGRLPIELTDTDLEEVAIGGRVEMTFRRLFTADGIHNYFWKGKLIRG</sequence>
<feature type="domain" description="ChsH2 C-terminal OB-fold" evidence="1">
    <location>
        <begin position="409"/>
        <end position="464"/>
    </location>
</feature>
<evidence type="ECO:0000313" key="2">
    <source>
        <dbReference type="EMBL" id="CAB4568158.1"/>
    </source>
</evidence>